<feature type="region of interest" description="Disordered" evidence="14">
    <location>
        <begin position="408"/>
        <end position="428"/>
    </location>
</feature>
<dbReference type="GO" id="GO:0015344">
    <property type="term" value="F:siderophore uptake transmembrane transporter activity"/>
    <property type="evidence" value="ECO:0007669"/>
    <property type="project" value="TreeGrafter"/>
</dbReference>
<evidence type="ECO:0000256" key="5">
    <source>
        <dbReference type="ARBA" id="ARBA00022692"/>
    </source>
</evidence>
<keyword evidence="9 12" id="KW-0472">Membrane</keyword>
<feature type="domain" description="TonB-dependent receptor-like beta-barrel" evidence="15">
    <location>
        <begin position="249"/>
        <end position="733"/>
    </location>
</feature>
<evidence type="ECO:0000256" key="8">
    <source>
        <dbReference type="ARBA" id="ARBA00023077"/>
    </source>
</evidence>
<feature type="region of interest" description="Disordered" evidence="14">
    <location>
        <begin position="52"/>
        <end position="75"/>
    </location>
</feature>
<dbReference type="Gene3D" id="2.170.130.10">
    <property type="entry name" value="TonB-dependent receptor, plug domain"/>
    <property type="match status" value="1"/>
</dbReference>
<dbReference type="InterPro" id="IPR000531">
    <property type="entry name" value="Beta-barrel_TonB"/>
</dbReference>
<sequence length="769" mass="83647">MKSQSANDANVSTQRVLASAIGVAITAMSGGHAFAADTPKKGEAITLESATAVGEQDQEQSYKVDEVSSPKYTAPLRDTPQTITVVPRQVIEDQNLLSLRDILSTVPGITFGAGEGGGGYGDSINLRGFSASNDIAIDGIRDSAQYTRSDSFNLEQVEVVNGASSVYSGSGSVGGTVNLVSKAPKLQDFNRISAGVGTDAYKRTTADINHRLNDTTAFRLNLMAHGNDAPGRDWENNERWGIAPSIAFGLGTSTRLTLSYFHQHDNNIPQFGVPFFEGSKVDGTDVNAYYGYHNMDEQKIDSDSVTSKFEHDFNDAFTVSNLTRYSETDQKSIANPPQGTFCLPSGTTFAGVACALPGSYVPSGPRGTTRDSTNTMLYNQTDLTSRFNTGFIEHTLVTGMSFSKERYDLDSGNSQRSATGATVPYPPMDLSDPDSYYSGPQNYFRTGHNDSKVRNRAFYAFDTLKFNDQWEFNGGVRYERNEGDFHNKAYAYNTTTGALTTTTVTDGDNSEDLVSYRAGIVYKPVESGSIYIAYGNSKTPSQSTVNGSCTTATCNVDPEKAVSYELGTKWDLLDESLSLTAAVFRNDRSNYRVASGDPLVPDQQLDGEARVDGLALGVAGRITDQWSVFANYTYLKSKVLQSVSDFTEETTGIDAQKGNHLPFVPRNSFNVWTTYDLPLGFQLGYGVTMQSSQNVSSDDASKDIKVAGYAIHRAMLNYKVTKDLQLQLNVNNLFDKEYFSRVRGGSHTTNGWATPGDARNATLTANYSF</sequence>
<dbReference type="GO" id="GO:0009279">
    <property type="term" value="C:cell outer membrane"/>
    <property type="evidence" value="ECO:0007669"/>
    <property type="project" value="UniProtKB-SubCell"/>
</dbReference>
<dbReference type="InterPro" id="IPR012910">
    <property type="entry name" value="Plug_dom"/>
</dbReference>
<feature type="domain" description="TonB-dependent receptor plug" evidence="16">
    <location>
        <begin position="76"/>
        <end position="176"/>
    </location>
</feature>
<dbReference type="Gene3D" id="2.40.170.20">
    <property type="entry name" value="TonB-dependent receptor, beta-barrel domain"/>
    <property type="match status" value="1"/>
</dbReference>
<dbReference type="AlphaFoldDB" id="A0A2W5D4I8"/>
<keyword evidence="10 17" id="KW-0675">Receptor</keyword>
<dbReference type="InterPro" id="IPR037066">
    <property type="entry name" value="Plug_dom_sf"/>
</dbReference>
<keyword evidence="8 13" id="KW-0798">TonB box</keyword>
<evidence type="ECO:0000256" key="3">
    <source>
        <dbReference type="ARBA" id="ARBA00022448"/>
    </source>
</evidence>
<reference evidence="17 18" key="1">
    <citation type="submission" date="2017-08" db="EMBL/GenBank/DDBJ databases">
        <title>Infants hospitalized years apart are colonized by the same room-sourced microbial strains.</title>
        <authorList>
            <person name="Brooks B."/>
            <person name="Olm M.R."/>
            <person name="Firek B.A."/>
            <person name="Baker R."/>
            <person name="Thomas B.C."/>
            <person name="Morowitz M.J."/>
            <person name="Banfield J.F."/>
        </authorList>
    </citation>
    <scope>NUCLEOTIDE SEQUENCE [LARGE SCALE GENOMIC DNA]</scope>
    <source>
        <strain evidence="17">S2_009_000_R2_77</strain>
    </source>
</reference>
<evidence type="ECO:0000256" key="4">
    <source>
        <dbReference type="ARBA" id="ARBA00022452"/>
    </source>
</evidence>
<comment type="similarity">
    <text evidence="2 12 13">Belongs to the TonB-dependent receptor family.</text>
</comment>
<evidence type="ECO:0000259" key="16">
    <source>
        <dbReference type="Pfam" id="PF07715"/>
    </source>
</evidence>
<comment type="subcellular location">
    <subcellularLocation>
        <location evidence="1 12">Cell outer membrane</location>
        <topology evidence="1 12">Multi-pass membrane protein</topology>
    </subcellularLocation>
</comment>
<dbReference type="PANTHER" id="PTHR32552">
    <property type="entry name" value="FERRICHROME IRON RECEPTOR-RELATED"/>
    <property type="match status" value="1"/>
</dbReference>
<dbReference type="Proteomes" id="UP000249198">
    <property type="component" value="Unassembled WGS sequence"/>
</dbReference>
<evidence type="ECO:0000256" key="2">
    <source>
        <dbReference type="ARBA" id="ARBA00009810"/>
    </source>
</evidence>
<comment type="caution">
    <text evidence="17">The sequence shown here is derived from an EMBL/GenBank/DDBJ whole genome shotgun (WGS) entry which is preliminary data.</text>
</comment>
<keyword evidence="5 12" id="KW-0812">Transmembrane</keyword>
<dbReference type="InterPro" id="IPR010105">
    <property type="entry name" value="TonB_sidphr_rcpt"/>
</dbReference>
<dbReference type="PANTHER" id="PTHR32552:SF83">
    <property type="entry name" value="BLR3904 PROTEIN"/>
    <property type="match status" value="1"/>
</dbReference>
<evidence type="ECO:0000256" key="12">
    <source>
        <dbReference type="PROSITE-ProRule" id="PRU01360"/>
    </source>
</evidence>
<evidence type="ECO:0000256" key="10">
    <source>
        <dbReference type="ARBA" id="ARBA00023170"/>
    </source>
</evidence>
<organism evidence="17 18">
    <name type="scientific">Pseudomonas kuykendallii</name>
    <dbReference type="NCBI Taxonomy" id="1007099"/>
    <lineage>
        <taxon>Bacteria</taxon>
        <taxon>Pseudomonadati</taxon>
        <taxon>Pseudomonadota</taxon>
        <taxon>Gammaproteobacteria</taxon>
        <taxon>Pseudomonadales</taxon>
        <taxon>Pseudomonadaceae</taxon>
        <taxon>Pseudomonas</taxon>
    </lineage>
</organism>
<keyword evidence="11 12" id="KW-0998">Cell outer membrane</keyword>
<evidence type="ECO:0000256" key="9">
    <source>
        <dbReference type="ARBA" id="ARBA00023136"/>
    </source>
</evidence>
<evidence type="ECO:0000256" key="14">
    <source>
        <dbReference type="SAM" id="MobiDB-lite"/>
    </source>
</evidence>
<evidence type="ECO:0000256" key="13">
    <source>
        <dbReference type="RuleBase" id="RU003357"/>
    </source>
</evidence>
<keyword evidence="7" id="KW-0406">Ion transport</keyword>
<dbReference type="PROSITE" id="PS52016">
    <property type="entry name" value="TONB_DEPENDENT_REC_3"/>
    <property type="match status" value="1"/>
</dbReference>
<dbReference type="CDD" id="cd01347">
    <property type="entry name" value="ligand_gated_channel"/>
    <property type="match status" value="1"/>
</dbReference>
<keyword evidence="6" id="KW-0732">Signal</keyword>
<keyword evidence="4 12" id="KW-1134">Transmembrane beta strand</keyword>
<dbReference type="FunFam" id="2.170.130.10:FF:000001">
    <property type="entry name" value="Catecholate siderophore TonB-dependent receptor"/>
    <property type="match status" value="1"/>
</dbReference>
<proteinExistence type="inferred from homology"/>
<evidence type="ECO:0000256" key="7">
    <source>
        <dbReference type="ARBA" id="ARBA00023065"/>
    </source>
</evidence>
<evidence type="ECO:0000313" key="18">
    <source>
        <dbReference type="Proteomes" id="UP000249198"/>
    </source>
</evidence>
<dbReference type="NCBIfam" id="TIGR01783">
    <property type="entry name" value="TonB-siderophor"/>
    <property type="match status" value="1"/>
</dbReference>
<evidence type="ECO:0000256" key="1">
    <source>
        <dbReference type="ARBA" id="ARBA00004571"/>
    </source>
</evidence>
<evidence type="ECO:0000259" key="15">
    <source>
        <dbReference type="Pfam" id="PF00593"/>
    </source>
</evidence>
<dbReference type="GO" id="GO:0015891">
    <property type="term" value="P:siderophore transport"/>
    <property type="evidence" value="ECO:0007669"/>
    <property type="project" value="InterPro"/>
</dbReference>
<accession>A0A2W5D4I8</accession>
<evidence type="ECO:0000256" key="11">
    <source>
        <dbReference type="ARBA" id="ARBA00023237"/>
    </source>
</evidence>
<name>A0A2W5D4I8_9PSED</name>
<keyword evidence="3 12" id="KW-0813">Transport</keyword>
<feature type="compositionally biased region" description="Polar residues" evidence="14">
    <location>
        <begin position="411"/>
        <end position="420"/>
    </location>
</feature>
<dbReference type="Pfam" id="PF07715">
    <property type="entry name" value="Plug"/>
    <property type="match status" value="1"/>
</dbReference>
<protein>
    <submittedName>
        <fullName evidence="17">TonB-dependent siderophore receptor</fullName>
    </submittedName>
</protein>
<gene>
    <name evidence="17" type="ORF">DI599_12050</name>
</gene>
<evidence type="ECO:0000313" key="17">
    <source>
        <dbReference type="EMBL" id="PZP23380.1"/>
    </source>
</evidence>
<dbReference type="EMBL" id="QFOH01000013">
    <property type="protein sequence ID" value="PZP23380.1"/>
    <property type="molecule type" value="Genomic_DNA"/>
</dbReference>
<evidence type="ECO:0000256" key="6">
    <source>
        <dbReference type="ARBA" id="ARBA00022729"/>
    </source>
</evidence>
<dbReference type="GO" id="GO:0038023">
    <property type="term" value="F:signaling receptor activity"/>
    <property type="evidence" value="ECO:0007669"/>
    <property type="project" value="InterPro"/>
</dbReference>
<dbReference type="SUPFAM" id="SSF56935">
    <property type="entry name" value="Porins"/>
    <property type="match status" value="1"/>
</dbReference>
<dbReference type="Pfam" id="PF00593">
    <property type="entry name" value="TonB_dep_Rec_b-barrel"/>
    <property type="match status" value="1"/>
</dbReference>
<dbReference type="InterPro" id="IPR039426">
    <property type="entry name" value="TonB-dep_rcpt-like"/>
</dbReference>
<dbReference type="InterPro" id="IPR036942">
    <property type="entry name" value="Beta-barrel_TonB_sf"/>
</dbReference>